<dbReference type="EMBL" id="PYGE01000035">
    <property type="protein sequence ID" value="PSK91417.1"/>
    <property type="molecule type" value="Genomic_DNA"/>
</dbReference>
<dbReference type="InterPro" id="IPR010982">
    <property type="entry name" value="Lambda_DNA-bd_dom_sf"/>
</dbReference>
<proteinExistence type="predicted"/>
<evidence type="ECO:0000259" key="2">
    <source>
        <dbReference type="PROSITE" id="PS50943"/>
    </source>
</evidence>
<dbReference type="AlphaFoldDB" id="A0A2P8D2H8"/>
<evidence type="ECO:0000313" key="3">
    <source>
        <dbReference type="EMBL" id="PSK91417.1"/>
    </source>
</evidence>
<dbReference type="Proteomes" id="UP000243528">
    <property type="component" value="Unassembled WGS sequence"/>
</dbReference>
<dbReference type="GO" id="GO:0003677">
    <property type="term" value="F:DNA binding"/>
    <property type="evidence" value="ECO:0007669"/>
    <property type="project" value="InterPro"/>
</dbReference>
<accession>A0A2P8D2H8</accession>
<comment type="caution">
    <text evidence="3">The sequence shown here is derived from an EMBL/GenBank/DDBJ whole genome shotgun (WGS) entry which is preliminary data.</text>
</comment>
<dbReference type="SMART" id="SM00530">
    <property type="entry name" value="HTH_XRE"/>
    <property type="match status" value="1"/>
</dbReference>
<protein>
    <submittedName>
        <fullName evidence="3">Helix-turn-helix protein</fullName>
    </submittedName>
</protein>
<reference evidence="3 4" key="1">
    <citation type="submission" date="2018-03" db="EMBL/GenBank/DDBJ databases">
        <title>Genomic Encyclopedia of Archaeal and Bacterial Type Strains, Phase II (KMG-II): from individual species to whole genera.</title>
        <authorList>
            <person name="Goeker M."/>
        </authorList>
    </citation>
    <scope>NUCLEOTIDE SEQUENCE [LARGE SCALE GENOMIC DNA]</scope>
    <source>
        <strain evidence="3 4">DSM 45211</strain>
    </source>
</reference>
<feature type="domain" description="HTH cro/C1-type" evidence="2">
    <location>
        <begin position="41"/>
        <end position="95"/>
    </location>
</feature>
<dbReference type="PROSITE" id="PS50943">
    <property type="entry name" value="HTH_CROC1"/>
    <property type="match status" value="1"/>
</dbReference>
<name>A0A2P8D2H8_9ACTN</name>
<dbReference type="RefSeq" id="WP_165358570.1">
    <property type="nucleotide sequence ID" value="NZ_ML142905.1"/>
</dbReference>
<keyword evidence="4" id="KW-1185">Reference proteome</keyword>
<dbReference type="Gene3D" id="1.10.260.40">
    <property type="entry name" value="lambda repressor-like DNA-binding domains"/>
    <property type="match status" value="1"/>
</dbReference>
<evidence type="ECO:0000256" key="1">
    <source>
        <dbReference type="SAM" id="MobiDB-lite"/>
    </source>
</evidence>
<dbReference type="SUPFAM" id="SSF47413">
    <property type="entry name" value="lambda repressor-like DNA-binding domains"/>
    <property type="match status" value="1"/>
</dbReference>
<dbReference type="CDD" id="cd00093">
    <property type="entry name" value="HTH_XRE"/>
    <property type="match status" value="1"/>
</dbReference>
<feature type="region of interest" description="Disordered" evidence="1">
    <location>
        <begin position="1"/>
        <end position="28"/>
    </location>
</feature>
<dbReference type="Pfam" id="PF13560">
    <property type="entry name" value="HTH_31"/>
    <property type="match status" value="1"/>
</dbReference>
<sequence>MQDDEAPQPPLTVSGWPSWGHPGADRDPGTRIELRSAGVVLRTARAHAGLSQRDLAERARLAHSTIERIERNRSSPRWSVINRAVATCELRFALVMPDGGVIDYAPLVLDRNAAFRRYPAHLMVYRVEKPHQWWNADGRQTRIVTLDECPPYSYRHWWRTRDRNERPPGLFGST</sequence>
<dbReference type="InterPro" id="IPR001387">
    <property type="entry name" value="Cro/C1-type_HTH"/>
</dbReference>
<gene>
    <name evidence="3" type="ORF">CLV30_13519</name>
</gene>
<organism evidence="3 4">
    <name type="scientific">Haloactinopolyspora alba</name>
    <dbReference type="NCBI Taxonomy" id="648780"/>
    <lineage>
        <taxon>Bacteria</taxon>
        <taxon>Bacillati</taxon>
        <taxon>Actinomycetota</taxon>
        <taxon>Actinomycetes</taxon>
        <taxon>Jiangellales</taxon>
        <taxon>Jiangellaceae</taxon>
        <taxon>Haloactinopolyspora</taxon>
    </lineage>
</organism>
<evidence type="ECO:0000313" key="4">
    <source>
        <dbReference type="Proteomes" id="UP000243528"/>
    </source>
</evidence>